<dbReference type="SUPFAM" id="SSF51197">
    <property type="entry name" value="Clavaminate synthase-like"/>
    <property type="match status" value="1"/>
</dbReference>
<evidence type="ECO:0000256" key="4">
    <source>
        <dbReference type="ARBA" id="ARBA00023002"/>
    </source>
</evidence>
<dbReference type="Pfam" id="PF02668">
    <property type="entry name" value="TauD"/>
    <property type="match status" value="1"/>
</dbReference>
<keyword evidence="2" id="KW-0479">Metal-binding</keyword>
<dbReference type="FunFam" id="3.60.130.10:FF:000003">
    <property type="entry name" value="Alpha-ketoglutarate-dependent taurine dioxygenase"/>
    <property type="match status" value="1"/>
</dbReference>
<feature type="compositionally biased region" description="Polar residues" evidence="6">
    <location>
        <begin position="382"/>
        <end position="391"/>
    </location>
</feature>
<dbReference type="Gene3D" id="3.60.130.10">
    <property type="entry name" value="Clavaminate synthase-like"/>
    <property type="match status" value="1"/>
</dbReference>
<organism evidence="8 9">
    <name type="scientific">Rickenella mellea</name>
    <dbReference type="NCBI Taxonomy" id="50990"/>
    <lineage>
        <taxon>Eukaryota</taxon>
        <taxon>Fungi</taxon>
        <taxon>Dikarya</taxon>
        <taxon>Basidiomycota</taxon>
        <taxon>Agaricomycotina</taxon>
        <taxon>Agaricomycetes</taxon>
        <taxon>Hymenochaetales</taxon>
        <taxon>Rickenellaceae</taxon>
        <taxon>Rickenella</taxon>
    </lineage>
</organism>
<proteinExistence type="inferred from homology"/>
<feature type="region of interest" description="Disordered" evidence="6">
    <location>
        <begin position="380"/>
        <end position="401"/>
    </location>
</feature>
<protein>
    <submittedName>
        <fullName evidence="8">TauD-domain-containing protein</fullName>
    </submittedName>
</protein>
<evidence type="ECO:0000256" key="6">
    <source>
        <dbReference type="SAM" id="MobiDB-lite"/>
    </source>
</evidence>
<dbReference type="EMBL" id="ML170185">
    <property type="protein sequence ID" value="TDL20772.1"/>
    <property type="molecule type" value="Genomic_DNA"/>
</dbReference>
<evidence type="ECO:0000256" key="1">
    <source>
        <dbReference type="ARBA" id="ARBA00005896"/>
    </source>
</evidence>
<evidence type="ECO:0000256" key="2">
    <source>
        <dbReference type="ARBA" id="ARBA00022723"/>
    </source>
</evidence>
<keyword evidence="4" id="KW-0560">Oxidoreductase</keyword>
<evidence type="ECO:0000256" key="3">
    <source>
        <dbReference type="ARBA" id="ARBA00022964"/>
    </source>
</evidence>
<reference evidence="8 9" key="1">
    <citation type="submission" date="2018-06" db="EMBL/GenBank/DDBJ databases">
        <title>A transcriptomic atlas of mushroom development highlights an independent origin of complex multicellularity.</title>
        <authorList>
            <consortium name="DOE Joint Genome Institute"/>
            <person name="Krizsan K."/>
            <person name="Almasi E."/>
            <person name="Merenyi Z."/>
            <person name="Sahu N."/>
            <person name="Viragh M."/>
            <person name="Koszo T."/>
            <person name="Mondo S."/>
            <person name="Kiss B."/>
            <person name="Balint B."/>
            <person name="Kues U."/>
            <person name="Barry K."/>
            <person name="Hegedus J.C."/>
            <person name="Henrissat B."/>
            <person name="Johnson J."/>
            <person name="Lipzen A."/>
            <person name="Ohm R."/>
            <person name="Nagy I."/>
            <person name="Pangilinan J."/>
            <person name="Yan J."/>
            <person name="Xiong Y."/>
            <person name="Grigoriev I.V."/>
            <person name="Hibbett D.S."/>
            <person name="Nagy L.G."/>
        </authorList>
    </citation>
    <scope>NUCLEOTIDE SEQUENCE [LARGE SCALE GENOMIC DNA]</scope>
    <source>
        <strain evidence="8 9">SZMC22713</strain>
    </source>
</reference>
<accession>A0A4Y7Q0T4</accession>
<dbReference type="GO" id="GO:0016706">
    <property type="term" value="F:2-oxoglutarate-dependent dioxygenase activity"/>
    <property type="evidence" value="ECO:0007669"/>
    <property type="project" value="TreeGrafter"/>
</dbReference>
<dbReference type="AlphaFoldDB" id="A0A4Y7Q0T4"/>
<sequence length="401" mass="44619">MAPVADTTKSHPDGIQRLKANNDKIFNPFYSPSIGDDGDDGYEYSRFKPSFPEVSWEPLAPFDVVDRGLSADPEKKALFSAAKKIKHLTPAIGTELEGIDLRQLSDTQKDELALLVGERGVVFFRDQAIDIHEQLALARHFGPLHKHATTPIPREAGLHEVHVVYNDSSRRPDPSAYTKLELWHSDVTYELQPPSATSLKGIAIPDVGGDTLWSSGYALYSSLSPGFQKYLEGLTAVHSAVAQAQGARAGGTHVRRQEIETVHPVVRVHPATGWKSVYVNPGFTRRIVGVPKAESDAILSFLFHQISENPDFQVRFRWEKDSVAIWDNRVVTHSATFDFWPARRHALRATPHGERPLSVADYEKKFGKDAKDRQIEVWKSQGLDTDLQQNGGISGPKGYND</sequence>
<dbReference type="OrthoDB" id="10257314at2759"/>
<dbReference type="Proteomes" id="UP000294933">
    <property type="component" value="Unassembled WGS sequence"/>
</dbReference>
<keyword evidence="5" id="KW-0408">Iron</keyword>
<keyword evidence="3" id="KW-0223">Dioxygenase</keyword>
<comment type="similarity">
    <text evidence="1">Belongs to the TfdA dioxygenase family.</text>
</comment>
<dbReference type="InterPro" id="IPR042098">
    <property type="entry name" value="TauD-like_sf"/>
</dbReference>
<dbReference type="VEuPathDB" id="FungiDB:BD410DRAFT_750368"/>
<dbReference type="InterPro" id="IPR051323">
    <property type="entry name" value="AtsK-like"/>
</dbReference>
<evidence type="ECO:0000259" key="7">
    <source>
        <dbReference type="Pfam" id="PF02668"/>
    </source>
</evidence>
<evidence type="ECO:0000313" key="9">
    <source>
        <dbReference type="Proteomes" id="UP000294933"/>
    </source>
</evidence>
<dbReference type="PANTHER" id="PTHR30468:SF31">
    <property type="entry name" value="ALPHA-KETOGLUTARATE-DEPENDENT SULFONATE DIOXYGENASE-RELATED"/>
    <property type="match status" value="1"/>
</dbReference>
<feature type="domain" description="TauD/TfdA-like" evidence="7">
    <location>
        <begin position="85"/>
        <end position="350"/>
    </location>
</feature>
<dbReference type="PANTHER" id="PTHR30468">
    <property type="entry name" value="ALPHA-KETOGLUTARATE-DEPENDENT SULFONATE DIOXYGENASE"/>
    <property type="match status" value="1"/>
</dbReference>
<dbReference type="InterPro" id="IPR003819">
    <property type="entry name" value="TauD/TfdA-like"/>
</dbReference>
<keyword evidence="9" id="KW-1185">Reference proteome</keyword>
<dbReference type="GO" id="GO:0046872">
    <property type="term" value="F:metal ion binding"/>
    <property type="evidence" value="ECO:0007669"/>
    <property type="project" value="UniProtKB-KW"/>
</dbReference>
<evidence type="ECO:0000256" key="5">
    <source>
        <dbReference type="ARBA" id="ARBA00023004"/>
    </source>
</evidence>
<evidence type="ECO:0000313" key="8">
    <source>
        <dbReference type="EMBL" id="TDL20772.1"/>
    </source>
</evidence>
<gene>
    <name evidence="8" type="ORF">BD410DRAFT_750368</name>
</gene>
<name>A0A4Y7Q0T4_9AGAM</name>
<dbReference type="GO" id="GO:0005737">
    <property type="term" value="C:cytoplasm"/>
    <property type="evidence" value="ECO:0007669"/>
    <property type="project" value="TreeGrafter"/>
</dbReference>
<dbReference type="STRING" id="50990.A0A4Y7Q0T4"/>